<dbReference type="InterPro" id="IPR001173">
    <property type="entry name" value="Glyco_trans_2-like"/>
</dbReference>
<dbReference type="PANTHER" id="PTHR43179:SF7">
    <property type="entry name" value="RHAMNOSYLTRANSFERASE WBBL"/>
    <property type="match status" value="1"/>
</dbReference>
<dbReference type="PANTHER" id="PTHR43179">
    <property type="entry name" value="RHAMNOSYLTRANSFERASE WBBL"/>
    <property type="match status" value="1"/>
</dbReference>
<protein>
    <recommendedName>
        <fullName evidence="1">Glycosyltransferase 2-like domain-containing protein</fullName>
    </recommendedName>
</protein>
<proteinExistence type="predicted"/>
<evidence type="ECO:0000313" key="2">
    <source>
        <dbReference type="EMBL" id="OGG34492.1"/>
    </source>
</evidence>
<dbReference type="SUPFAM" id="SSF53448">
    <property type="entry name" value="Nucleotide-diphospho-sugar transferases"/>
    <property type="match status" value="1"/>
</dbReference>
<accession>A0A1F6BCK6</accession>
<gene>
    <name evidence="2" type="ORF">A2363_04810</name>
</gene>
<dbReference type="Gene3D" id="3.90.550.10">
    <property type="entry name" value="Spore Coat Polysaccharide Biosynthesis Protein SpsA, Chain A"/>
    <property type="match status" value="1"/>
</dbReference>
<reference evidence="2 3" key="1">
    <citation type="journal article" date="2016" name="Nat. Commun.">
        <title>Thousands of microbial genomes shed light on interconnected biogeochemical processes in an aquifer system.</title>
        <authorList>
            <person name="Anantharaman K."/>
            <person name="Brown C.T."/>
            <person name="Hug L.A."/>
            <person name="Sharon I."/>
            <person name="Castelle C.J."/>
            <person name="Probst A.J."/>
            <person name="Thomas B.C."/>
            <person name="Singh A."/>
            <person name="Wilkins M.J."/>
            <person name="Karaoz U."/>
            <person name="Brodie E.L."/>
            <person name="Williams K.H."/>
            <person name="Hubbard S.S."/>
            <person name="Banfield J.F."/>
        </authorList>
    </citation>
    <scope>NUCLEOTIDE SEQUENCE [LARGE SCALE GENOMIC DNA]</scope>
</reference>
<evidence type="ECO:0000313" key="3">
    <source>
        <dbReference type="Proteomes" id="UP000176186"/>
    </source>
</evidence>
<dbReference type="CDD" id="cd04186">
    <property type="entry name" value="GT_2_like_c"/>
    <property type="match status" value="1"/>
</dbReference>
<evidence type="ECO:0000259" key="1">
    <source>
        <dbReference type="Pfam" id="PF00535"/>
    </source>
</evidence>
<dbReference type="Pfam" id="PF00535">
    <property type="entry name" value="Glycos_transf_2"/>
    <property type="match status" value="1"/>
</dbReference>
<organism evidence="2 3">
    <name type="scientific">Candidatus Gottesmanbacteria bacterium RIFOXYB1_FULL_47_11</name>
    <dbReference type="NCBI Taxonomy" id="1798401"/>
    <lineage>
        <taxon>Bacteria</taxon>
        <taxon>Candidatus Gottesmaniibacteriota</taxon>
    </lineage>
</organism>
<dbReference type="InterPro" id="IPR029044">
    <property type="entry name" value="Nucleotide-diphossugar_trans"/>
</dbReference>
<dbReference type="Proteomes" id="UP000176186">
    <property type="component" value="Unassembled WGS sequence"/>
</dbReference>
<dbReference type="EMBL" id="MFKE01000028">
    <property type="protein sequence ID" value="OGG34492.1"/>
    <property type="molecule type" value="Genomic_DNA"/>
</dbReference>
<dbReference type="AlphaFoldDB" id="A0A1F6BCK6"/>
<comment type="caution">
    <text evidence="2">The sequence shown here is derived from an EMBL/GenBank/DDBJ whole genome shotgun (WGS) entry which is preliminary data.</text>
</comment>
<sequence length="286" mass="32103">MDLSIIIPSFNTKHLTTRCLRSIVETLKRSTITYEIIVIDNASKDGSVEVLNKDFPQVIKILNKENAGYGTANNQGLKIARGTYCLMLNSDIDALNGSLETLLSFAKDHPKSFVGGKLYNEDGSLQSSCGPGFTPGYVFLMLFAQADKLNITRYSPDEVKRVGWVSGACLLGTRKSFYDIGLFDQGIFMYMDEIELLERARKKGYKVWFTPHARFIHTGAASSASSRSPVKNIFRGLMYFYRKHYPRHVSILKCMLIIKGRIAIAVGNIFGKKDLVDIYEEGLRLV</sequence>
<dbReference type="STRING" id="1798401.A2363_04810"/>
<feature type="domain" description="Glycosyltransferase 2-like" evidence="1">
    <location>
        <begin position="4"/>
        <end position="123"/>
    </location>
</feature>
<name>A0A1F6BCK6_9BACT</name>